<dbReference type="EMBL" id="VKAD01000002">
    <property type="protein sequence ID" value="TXR52061.1"/>
    <property type="molecule type" value="Genomic_DNA"/>
</dbReference>
<dbReference type="OrthoDB" id="6194061at2"/>
<feature type="domain" description="Viral coat protein P2 N-terminal" evidence="1">
    <location>
        <begin position="5"/>
        <end position="132"/>
    </location>
</feature>
<dbReference type="Gene3D" id="2.60.120.730">
    <property type="match status" value="2"/>
</dbReference>
<sequence length="291" mass="31389">MRPIIELNSFSAVAAGQTANLVLDKNVKYDQIYLQVADVADIEWIKLRLNTSDILPSLTPSEISAINYRKGNVPKNQSGSYIALPMQMLDAVLADSQRVTGLPVGDTDDCILQVKLKSDATAPTLSAFAEVSPFTGSRGVVRLFERYTVPASSAGLVNWTNLERGSRVARMYFSGPTIEHVTIKRDMTEIWDLGKDQTRMIHGVYGADCTVDDAAGFSYVFDAMREGFPIKDSLVTSNGNIKVDITVAAAGTIDVLVERLTTQFATTWTAATTAAAASAAGKSKRKVGRAA</sequence>
<dbReference type="InterPro" id="IPR053751">
    <property type="entry name" value="Viral_Major_Capsid_sf"/>
</dbReference>
<evidence type="ECO:0000313" key="4">
    <source>
        <dbReference type="Proteomes" id="UP000321764"/>
    </source>
</evidence>
<dbReference type="Proteomes" id="UP000321764">
    <property type="component" value="Unassembled WGS sequence"/>
</dbReference>
<dbReference type="AlphaFoldDB" id="A0A5C8Z4G1"/>
<name>A0A5C8Z4G1_9GAMM</name>
<protein>
    <submittedName>
        <fullName evidence="3">Uncharacterized protein</fullName>
    </submittedName>
</protein>
<evidence type="ECO:0000259" key="2">
    <source>
        <dbReference type="Pfam" id="PF25513"/>
    </source>
</evidence>
<feature type="domain" description="Viral coat protein P2 C-terminal" evidence="2">
    <location>
        <begin position="142"/>
        <end position="261"/>
    </location>
</feature>
<dbReference type="RefSeq" id="WP_147714657.1">
    <property type="nucleotide sequence ID" value="NZ_VKAD01000002.1"/>
</dbReference>
<gene>
    <name evidence="3" type="ORF">FME95_11640</name>
</gene>
<dbReference type="InterPro" id="IPR057915">
    <property type="entry name" value="P2_C"/>
</dbReference>
<dbReference type="InterPro" id="IPR041377">
    <property type="entry name" value="P2_N"/>
</dbReference>
<reference evidence="3 4" key="1">
    <citation type="submission" date="2019-07" db="EMBL/GenBank/DDBJ databases">
        <title>Reinekea sp. strain SSH23 genome sequencing and assembly.</title>
        <authorList>
            <person name="Kim I."/>
        </authorList>
    </citation>
    <scope>NUCLEOTIDE SEQUENCE [LARGE SCALE GENOMIC DNA]</scope>
    <source>
        <strain evidence="3 4">SSH23</strain>
    </source>
</reference>
<proteinExistence type="predicted"/>
<dbReference type="Pfam" id="PF18628">
    <property type="entry name" value="P2_N"/>
    <property type="match status" value="1"/>
</dbReference>
<evidence type="ECO:0000259" key="1">
    <source>
        <dbReference type="Pfam" id="PF18628"/>
    </source>
</evidence>
<keyword evidence="4" id="KW-1185">Reference proteome</keyword>
<comment type="caution">
    <text evidence="3">The sequence shown here is derived from an EMBL/GenBank/DDBJ whole genome shotgun (WGS) entry which is preliminary data.</text>
</comment>
<organism evidence="3 4">
    <name type="scientific">Reinekea thalattae</name>
    <dbReference type="NCBI Taxonomy" id="2593301"/>
    <lineage>
        <taxon>Bacteria</taxon>
        <taxon>Pseudomonadati</taxon>
        <taxon>Pseudomonadota</taxon>
        <taxon>Gammaproteobacteria</taxon>
        <taxon>Oceanospirillales</taxon>
        <taxon>Saccharospirillaceae</taxon>
        <taxon>Reinekea</taxon>
    </lineage>
</organism>
<dbReference type="Pfam" id="PF25513">
    <property type="entry name" value="P2_C"/>
    <property type="match status" value="1"/>
</dbReference>
<evidence type="ECO:0000313" key="3">
    <source>
        <dbReference type="EMBL" id="TXR52061.1"/>
    </source>
</evidence>
<accession>A0A5C8Z4G1</accession>